<sequence length="200" mass="23545">MKKTKQLLILVLVPLLLVGCELGGLFKKDYWKAEQVAQVVINEDGTWGREDEVEQVQEEKQSEENIEQDVLLSVVERYINGIVNEDINLWLTSVSNKHIEEVVKEYKENRIDGDIGGDLEEAALNNEIVKLHMKKLKQKYFLDQVIIMKDQVSMTQQEKEITLIFKRSFIDSYYEKFVFLINIVNNEWLIDKFEYVLEKK</sequence>
<dbReference type="AlphaFoldDB" id="A0A1S2L0Y2"/>
<reference evidence="1 3" key="1">
    <citation type="submission" date="2016-10" db="EMBL/GenBank/DDBJ databases">
        <title>Draft genome sequences of four alkaliphilic bacteria belonging to the Anaerobacillus genus.</title>
        <authorList>
            <person name="Bassil N.M."/>
            <person name="Lloyd J.R."/>
        </authorList>
    </citation>
    <scope>NUCLEOTIDE SEQUENCE [LARGE SCALE GENOMIC DNA]</scope>
    <source>
        <strain evidence="1 3">NB2006</strain>
    </source>
</reference>
<proteinExistence type="predicted"/>
<dbReference type="PROSITE" id="PS51257">
    <property type="entry name" value="PROKAR_LIPOPROTEIN"/>
    <property type="match status" value="1"/>
</dbReference>
<dbReference type="KEGG" id="aia:AWH56_008585"/>
<reference evidence="2" key="4">
    <citation type="submission" date="2020-10" db="EMBL/GenBank/DDBJ databases">
        <authorList>
            <person name="Bassil N.M."/>
            <person name="Lloyd J.R."/>
        </authorList>
    </citation>
    <scope>NUCLEOTIDE SEQUENCE</scope>
    <source>
        <strain evidence="2">NB2006</strain>
    </source>
</reference>
<keyword evidence="3" id="KW-1185">Reference proteome</keyword>
<dbReference type="Proteomes" id="UP000180175">
    <property type="component" value="Chromosome"/>
</dbReference>
<name>A0A1S2L0Y2_9BACI</name>
<evidence type="ECO:0000313" key="2">
    <source>
        <dbReference type="EMBL" id="QOY37621.1"/>
    </source>
</evidence>
<dbReference type="EMBL" id="LQXD01000186">
    <property type="protein sequence ID" value="OIJ06129.1"/>
    <property type="molecule type" value="Genomic_DNA"/>
</dbReference>
<protein>
    <recommendedName>
        <fullName evidence="4">Lipoprotein</fullName>
    </recommendedName>
</protein>
<reference evidence="2 3" key="3">
    <citation type="journal article" date="2019" name="Int. J. Syst. Evol. Microbiol.">
        <title>Anaerobacillus isosaccharinicus sp. nov., an alkaliphilic bacterium which degrades isosaccharinic acid.</title>
        <authorList>
            <person name="Bassil N.M."/>
            <person name="Lloyd J.R."/>
        </authorList>
    </citation>
    <scope>NUCLEOTIDE SEQUENCE [LARGE SCALE GENOMIC DNA]</scope>
    <source>
        <strain evidence="2 3">NB2006</strain>
    </source>
</reference>
<evidence type="ECO:0000313" key="3">
    <source>
        <dbReference type="Proteomes" id="UP000180175"/>
    </source>
</evidence>
<organism evidence="1 3">
    <name type="scientific">Anaerobacillus isosaccharinicus</name>
    <dbReference type="NCBI Taxonomy" id="1532552"/>
    <lineage>
        <taxon>Bacteria</taxon>
        <taxon>Bacillati</taxon>
        <taxon>Bacillota</taxon>
        <taxon>Bacilli</taxon>
        <taxon>Bacillales</taxon>
        <taxon>Bacillaceae</taxon>
        <taxon>Anaerobacillus</taxon>
    </lineage>
</organism>
<reference evidence="2 3" key="2">
    <citation type="journal article" date="2017" name="Genome Announc.">
        <title>Draft Genome Sequences of Four Alkaliphilic Bacteria Belonging to the Anaerobacillus Genus.</title>
        <authorList>
            <person name="Bassil N.M."/>
            <person name="Lloyd J.R."/>
        </authorList>
    </citation>
    <scope>NUCLEOTIDE SEQUENCE [LARGE SCALE GENOMIC DNA]</scope>
    <source>
        <strain evidence="2 3">NB2006</strain>
    </source>
</reference>
<dbReference type="EMBL" id="CP063356">
    <property type="protein sequence ID" value="QOY37621.1"/>
    <property type="molecule type" value="Genomic_DNA"/>
</dbReference>
<evidence type="ECO:0008006" key="4">
    <source>
        <dbReference type="Google" id="ProtNLM"/>
    </source>
</evidence>
<gene>
    <name evidence="2" type="ORF">AWH56_008585</name>
    <name evidence="1" type="ORF">AWH56_21335</name>
</gene>
<evidence type="ECO:0000313" key="1">
    <source>
        <dbReference type="EMBL" id="OIJ06129.1"/>
    </source>
</evidence>
<dbReference type="RefSeq" id="WP_071318947.1">
    <property type="nucleotide sequence ID" value="NZ_CP063356.2"/>
</dbReference>
<accession>A0A1S2L0Y2</accession>